<protein>
    <recommendedName>
        <fullName evidence="2">ribonuclease H</fullName>
        <ecNumber evidence="2">3.1.26.4</ecNumber>
    </recommendedName>
</protein>
<organism evidence="4">
    <name type="scientific">Anguilla anguilla</name>
    <name type="common">European freshwater eel</name>
    <name type="synonym">Muraena anguilla</name>
    <dbReference type="NCBI Taxonomy" id="7936"/>
    <lineage>
        <taxon>Eukaryota</taxon>
        <taxon>Metazoa</taxon>
        <taxon>Chordata</taxon>
        <taxon>Craniata</taxon>
        <taxon>Vertebrata</taxon>
        <taxon>Euteleostomi</taxon>
        <taxon>Actinopterygii</taxon>
        <taxon>Neopterygii</taxon>
        <taxon>Teleostei</taxon>
        <taxon>Anguilliformes</taxon>
        <taxon>Anguillidae</taxon>
        <taxon>Anguilla</taxon>
    </lineage>
</organism>
<dbReference type="EMBL" id="GBXM01030674">
    <property type="protein sequence ID" value="JAH77903.1"/>
    <property type="molecule type" value="Transcribed_RNA"/>
</dbReference>
<dbReference type="Gene3D" id="3.30.70.270">
    <property type="match status" value="1"/>
</dbReference>
<dbReference type="InterPro" id="IPR043502">
    <property type="entry name" value="DNA/RNA_pol_sf"/>
</dbReference>
<sequence length="61" mass="7040">MLERFVSSILDDILIFSNTPAEHVSHVRQVLKCLLEAKLFVKAEKCLFHAKSVSFFGVYHF</sequence>
<name>A0A0E9VL09_ANGAN</name>
<evidence type="ECO:0000259" key="3">
    <source>
        <dbReference type="Pfam" id="PF00078"/>
    </source>
</evidence>
<dbReference type="GO" id="GO:0004523">
    <property type="term" value="F:RNA-DNA hybrid ribonuclease activity"/>
    <property type="evidence" value="ECO:0007669"/>
    <property type="project" value="UniProtKB-EC"/>
</dbReference>
<evidence type="ECO:0000256" key="2">
    <source>
        <dbReference type="ARBA" id="ARBA00012180"/>
    </source>
</evidence>
<accession>A0A0E9VL09</accession>
<dbReference type="InterPro" id="IPR053134">
    <property type="entry name" value="RNA-dir_DNA_polymerase"/>
</dbReference>
<dbReference type="SUPFAM" id="SSF56672">
    <property type="entry name" value="DNA/RNA polymerases"/>
    <property type="match status" value="1"/>
</dbReference>
<evidence type="ECO:0000313" key="4">
    <source>
        <dbReference type="EMBL" id="JAH77903.1"/>
    </source>
</evidence>
<dbReference type="InterPro" id="IPR000477">
    <property type="entry name" value="RT_dom"/>
</dbReference>
<dbReference type="InterPro" id="IPR043128">
    <property type="entry name" value="Rev_trsase/Diguanyl_cyclase"/>
</dbReference>
<reference evidence="4" key="1">
    <citation type="submission" date="2014-11" db="EMBL/GenBank/DDBJ databases">
        <authorList>
            <person name="Amaro Gonzalez C."/>
        </authorList>
    </citation>
    <scope>NUCLEOTIDE SEQUENCE</scope>
</reference>
<dbReference type="PANTHER" id="PTHR24559:SF440">
    <property type="entry name" value="RIBONUCLEASE H"/>
    <property type="match status" value="1"/>
</dbReference>
<dbReference type="EC" id="3.1.26.4" evidence="2"/>
<comment type="similarity">
    <text evidence="1">Belongs to the beta type-B retroviral polymerase family. HERV class-II K(HML-2) pol subfamily.</text>
</comment>
<feature type="domain" description="Reverse transcriptase" evidence="3">
    <location>
        <begin position="10"/>
        <end position="58"/>
    </location>
</feature>
<dbReference type="AlphaFoldDB" id="A0A0E9VL09"/>
<evidence type="ECO:0000256" key="1">
    <source>
        <dbReference type="ARBA" id="ARBA00010879"/>
    </source>
</evidence>
<proteinExistence type="inferred from homology"/>
<reference evidence="4" key="2">
    <citation type="journal article" date="2015" name="Fish Shellfish Immunol.">
        <title>Early steps in the European eel (Anguilla anguilla)-Vibrio vulnificus interaction in the gills: Role of the RtxA13 toxin.</title>
        <authorList>
            <person name="Callol A."/>
            <person name="Pajuelo D."/>
            <person name="Ebbesson L."/>
            <person name="Teles M."/>
            <person name="MacKenzie S."/>
            <person name="Amaro C."/>
        </authorList>
    </citation>
    <scope>NUCLEOTIDE SEQUENCE</scope>
</reference>
<dbReference type="PANTHER" id="PTHR24559">
    <property type="entry name" value="TRANSPOSON TY3-I GAG-POL POLYPROTEIN"/>
    <property type="match status" value="1"/>
</dbReference>
<dbReference type="Pfam" id="PF00078">
    <property type="entry name" value="RVT_1"/>
    <property type="match status" value="1"/>
</dbReference>